<name>A0A418E142_APHAT</name>
<dbReference type="VEuPathDB" id="FungiDB:H257_16442"/>
<feature type="transmembrane region" description="Helical" evidence="1">
    <location>
        <begin position="159"/>
        <end position="176"/>
    </location>
</feature>
<keyword evidence="1" id="KW-1133">Transmembrane helix</keyword>
<sequence length="198" mass="21374">MLLSCSIDQSGCRRKTPILPALAAVTEQRRRSSNQPAVAGKVQLDVLKSNKSNVEISTTTTSSHYSTSLPNFYLTLSVVAAFKFQLELAVRAGVGTVLAGLLMTKAHATNSTSTLEGQTHWVFFPDWYIFGGLSVVAMATVFGAGNNIGATVREIAQQLGGVGSALLYNMVVFYMFPPQSFASVHECMYVWDIVGIEL</sequence>
<dbReference type="AlphaFoldDB" id="A0A418E142"/>
<proteinExistence type="predicted"/>
<evidence type="ECO:0000256" key="1">
    <source>
        <dbReference type="SAM" id="Phobius"/>
    </source>
</evidence>
<comment type="caution">
    <text evidence="2">The sequence shown here is derived from an EMBL/GenBank/DDBJ whole genome shotgun (WGS) entry which is preliminary data.</text>
</comment>
<protein>
    <submittedName>
        <fullName evidence="2">Uncharacterized protein</fullName>
    </submittedName>
</protein>
<dbReference type="Proteomes" id="UP000285430">
    <property type="component" value="Unassembled WGS sequence"/>
</dbReference>
<evidence type="ECO:0000313" key="3">
    <source>
        <dbReference type="Proteomes" id="UP000285430"/>
    </source>
</evidence>
<feature type="transmembrane region" description="Helical" evidence="1">
    <location>
        <begin position="127"/>
        <end position="147"/>
    </location>
</feature>
<keyword evidence="1" id="KW-0472">Membrane</keyword>
<evidence type="ECO:0000313" key="2">
    <source>
        <dbReference type="EMBL" id="RHZ03642.1"/>
    </source>
</evidence>
<organism evidence="2 3">
    <name type="scientific">Aphanomyces astaci</name>
    <name type="common">Crayfish plague agent</name>
    <dbReference type="NCBI Taxonomy" id="112090"/>
    <lineage>
        <taxon>Eukaryota</taxon>
        <taxon>Sar</taxon>
        <taxon>Stramenopiles</taxon>
        <taxon>Oomycota</taxon>
        <taxon>Saprolegniomycetes</taxon>
        <taxon>Saprolegniales</taxon>
        <taxon>Verrucalvaceae</taxon>
        <taxon>Aphanomyces</taxon>
    </lineage>
</organism>
<reference evidence="2 3" key="1">
    <citation type="submission" date="2018-08" db="EMBL/GenBank/DDBJ databases">
        <title>Aphanomyces genome sequencing and annotation.</title>
        <authorList>
            <person name="Minardi D."/>
            <person name="Oidtmann B."/>
            <person name="Van Der Giezen M."/>
            <person name="Studholme D.J."/>
        </authorList>
    </citation>
    <scope>NUCLEOTIDE SEQUENCE [LARGE SCALE GENOMIC DNA]</scope>
    <source>
        <strain evidence="2 3">Da</strain>
    </source>
</reference>
<keyword evidence="1" id="KW-0812">Transmembrane</keyword>
<gene>
    <name evidence="2" type="ORF">DYB37_011867</name>
</gene>
<dbReference type="EMBL" id="QUTH01007916">
    <property type="protein sequence ID" value="RHZ03642.1"/>
    <property type="molecule type" value="Genomic_DNA"/>
</dbReference>
<accession>A0A418E142</accession>